<dbReference type="Proteomes" id="UP000566813">
    <property type="component" value="Unassembled WGS sequence"/>
</dbReference>
<dbReference type="PROSITE" id="PS51318">
    <property type="entry name" value="TAT"/>
    <property type="match status" value="1"/>
</dbReference>
<evidence type="ECO:0000313" key="3">
    <source>
        <dbReference type="EMBL" id="MBC2667190.1"/>
    </source>
</evidence>
<dbReference type="InterPro" id="IPR001375">
    <property type="entry name" value="Peptidase_S9_cat"/>
</dbReference>
<dbReference type="Gene3D" id="3.40.50.1820">
    <property type="entry name" value="alpha/beta hydrolase"/>
    <property type="match status" value="1"/>
</dbReference>
<dbReference type="SUPFAM" id="SSF53474">
    <property type="entry name" value="alpha/beta-Hydrolases"/>
    <property type="match status" value="1"/>
</dbReference>
<dbReference type="AlphaFoldDB" id="A0A7X1FUG1"/>
<protein>
    <submittedName>
        <fullName evidence="3">Alpha/beta hydrolase</fullName>
    </submittedName>
</protein>
<dbReference type="InterPro" id="IPR006311">
    <property type="entry name" value="TAT_signal"/>
</dbReference>
<dbReference type="GO" id="GO:0006508">
    <property type="term" value="P:proteolysis"/>
    <property type="evidence" value="ECO:0007669"/>
    <property type="project" value="InterPro"/>
</dbReference>
<accession>A0A7X1FUG1</accession>
<evidence type="ECO:0000259" key="2">
    <source>
        <dbReference type="Pfam" id="PF00326"/>
    </source>
</evidence>
<feature type="domain" description="Peptidase S9 prolyl oligopeptidase catalytic" evidence="2">
    <location>
        <begin position="144"/>
        <end position="298"/>
    </location>
</feature>
<dbReference type="GO" id="GO:0008236">
    <property type="term" value="F:serine-type peptidase activity"/>
    <property type="evidence" value="ECO:0007669"/>
    <property type="project" value="InterPro"/>
</dbReference>
<proteinExistence type="predicted"/>
<keyword evidence="1 3" id="KW-0378">Hydrolase</keyword>
<dbReference type="Pfam" id="PF00326">
    <property type="entry name" value="Peptidase_S9"/>
    <property type="match status" value="1"/>
</dbReference>
<dbReference type="PANTHER" id="PTHR48081:SF6">
    <property type="entry name" value="PEPTIDASE S9 PROLYL OLIGOPEPTIDASE CATALYTIC DOMAIN-CONTAINING PROTEIN"/>
    <property type="match status" value="1"/>
</dbReference>
<evidence type="ECO:0000256" key="1">
    <source>
        <dbReference type="ARBA" id="ARBA00022801"/>
    </source>
</evidence>
<gene>
    <name evidence="3" type="ORF">H7F51_16845</name>
</gene>
<reference evidence="3 4" key="1">
    <citation type="submission" date="2020-08" db="EMBL/GenBank/DDBJ databases">
        <title>The genome sequence of type strain Novosphingobium flavum NBRC 111647.</title>
        <authorList>
            <person name="Liu Y."/>
        </authorList>
    </citation>
    <scope>NUCLEOTIDE SEQUENCE [LARGE SCALE GENOMIC DNA]</scope>
    <source>
        <strain evidence="3 4">NBRC 111647</strain>
    </source>
</reference>
<organism evidence="3 4">
    <name type="scientific">Novosphingobium flavum</name>
    <dbReference type="NCBI Taxonomy" id="1778672"/>
    <lineage>
        <taxon>Bacteria</taxon>
        <taxon>Pseudomonadati</taxon>
        <taxon>Pseudomonadota</taxon>
        <taxon>Alphaproteobacteria</taxon>
        <taxon>Sphingomonadales</taxon>
        <taxon>Sphingomonadaceae</taxon>
        <taxon>Novosphingobium</taxon>
    </lineage>
</organism>
<dbReference type="InterPro" id="IPR029058">
    <property type="entry name" value="AB_hydrolase_fold"/>
</dbReference>
<dbReference type="EMBL" id="JACLAW010000015">
    <property type="protein sequence ID" value="MBC2667190.1"/>
    <property type="molecule type" value="Genomic_DNA"/>
</dbReference>
<keyword evidence="4" id="KW-1185">Reference proteome</keyword>
<dbReference type="PANTHER" id="PTHR48081">
    <property type="entry name" value="AB HYDROLASE SUPERFAMILY PROTEIN C4A8.06C"/>
    <property type="match status" value="1"/>
</dbReference>
<sequence>MPLMPARRGFLTGAALLAAGSAVRAGAKTILPKAAPISIVPLWPDGPPGGIPAGLAEQEIPRSPTGPADDTAFLHVTRPVLLHCRPTRPNGAAVLIVPGGGYVRVAIGLGGEALLRAFAAAGYSAYLLRYRLPGDSWQAGPDAPLQDAQRALRLIRSRAWVDGFAAERIAVWGGSAGGHLAARLVNAARPVYAAADAVDALPLGVKAALLLYPVNLMTGPFVHAQSRQELLGAAPRADANGYAAEAGVAAGSPPTFLAHALDDGVVPVDNSLSYLAALRRAGVPSELHVVESGGHGFGWAGEDGAPLPWTGLALRFLARHGA</sequence>
<name>A0A7X1FUG1_9SPHN</name>
<comment type="caution">
    <text evidence="3">The sequence shown here is derived from an EMBL/GenBank/DDBJ whole genome shotgun (WGS) entry which is preliminary data.</text>
</comment>
<evidence type="ECO:0000313" key="4">
    <source>
        <dbReference type="Proteomes" id="UP000566813"/>
    </source>
</evidence>
<dbReference type="InterPro" id="IPR050300">
    <property type="entry name" value="GDXG_lipolytic_enzyme"/>
</dbReference>